<evidence type="ECO:0000313" key="5">
    <source>
        <dbReference type="Proteomes" id="UP000028123"/>
    </source>
</evidence>
<evidence type="ECO:0000259" key="3">
    <source>
        <dbReference type="Pfam" id="PF25023"/>
    </source>
</evidence>
<sequence length="1519" mass="171867">MPGRNGLSFTLERVYDSTAAQWYEPDVEAKDIYHYRVYPSIALTFDKRESNGLERLGFDQDFYNPVDTPRFSKNYDNLTIYSDYYKFYYCGSGDIPSDQFEACYKSSVDQIEKDRLAATAPLFRSEYMGPSNLGNYYRMSGYFRDLRLGQPRFSYWFMYNGFFNKANPKTYEEKMFPIGKGWSWNISSIETKKDKKYLHLANKGTYEISDYKLKGYPWKDLSFSADSSVNVNGEVSTYVLRSLDGTQQFFNSDGKLIQIKDIYGNTIQFLYSNVDPYGKVLTGIKDALGNQINIYYSANSVVLQLMDQKVTYTKTNWNGKEILQSVQDQVGNKTSYNYELNSAKFNFWSNTSQNQPLNNPYGLLSSVQYPTGASTSYSYALADRYFGPDGYNQVYKVTKRLDRAKDGSVYNQKTFSYSRDVGSSYPTSYDIVTTVDDGLKTTTFTNYKQHLNDKEPPYIYTKSVVEAAGDNQKIQTMSYDTERRLSLPDTISTIHKKGDSSSPKPIVTQRKFDDFGNVLSETNAQEVTTTYTYNANNHWLETVTKPISPFITRLTKYVRDNQKGSILEISDREIPIEGPREGNLKAQVNFTYDNFGNPTTVTLKDDNRNIVVNKAYSDVYKYGFLTQQTMNVTDADVGKSAVTQQFQYEGTSMGKISKYIDGKNLVTEYQYDPLGRVTTAIFPDKGKVVLRYDDSSNEITKVDQAGVTSYVRWNELGYKVSEGVSGGQQAKYGYDMYGRLAWSEDGLSHRTSYSYDAWNRLVSTTYPDNSTSTVSYDDIGNTATLTDQEGTQTKETYDYLQRVTKKEWLKASGPELIEKNQYDFAGNLSFSLEGNFDYDIFNCLIAVDASYPERTKYAYNMAGKLTQILFADGSKEIKEYDELGRMIKKTDASNLVEKYFYDANNNLIRFVDRNGQVTSYEYNFNNLQSKSITGNEAITYDYDSAGRRTAMQDATGRTEFHYNTAGQLDNVRYPDGRTIQYSYDRQGNRTHMTDPFGFVTMYGYDSRNQLTDVMQSLNERYVSYEYKKNGLLSAVKQSNSIASSYNYDGYNLVGLTQTKPGATINTFNYGYDYKRNVIQKTENGAAHTFTYDHLNRIRTSSQFDELYTYDLRGNRETVQSTNNFNMSGADYRYDDRNRLVQVTNDDGRVVSYRYNGDGMLYERTGNGQTTRYYYDGPNIIAEGTVVNGSAALKARYIRGNGLAVRVDANGTKAYYLQNGHGDIVGLSDANGNVINQYTYDIWGNPLTVSEQIEQPFRYSGEYWDNRTNLQFLRARWYDPSVGRFITRDPVEGQLHNPRSLNLYTYVLNNPLRYKDSTGNLAEEDTTIGGGGMGAGFSGSAAATRAAQNSTSRTTTPSVRVAPRPVEEPVLTQMTVQAEANALSRAATKGTGQVTSSLGSVQSRVNIANGRTRFTPLRDSGEPVSAGFNHVLEGHFNRPLANSRSIFSITPDKLKEILQRSDVVKSTVKDIGGGQFTRTVDVGELVGNSALKYGGGETTWIKIFTDKAGNLITTYPVPAP</sequence>
<dbReference type="EMBL" id="JNVM01000013">
    <property type="protein sequence ID" value="KEQ24917.1"/>
    <property type="molecule type" value="Genomic_DNA"/>
</dbReference>
<reference evidence="4 5" key="1">
    <citation type="submission" date="2014-06" db="EMBL/GenBank/DDBJ databases">
        <title>Draft genome sequence of Paenibacillus sp. MSt1.</title>
        <authorList>
            <person name="Aw Y.K."/>
            <person name="Ong K.S."/>
            <person name="Gan H.M."/>
            <person name="Lee S.M."/>
        </authorList>
    </citation>
    <scope>NUCLEOTIDE SEQUENCE [LARGE SCALE GENOMIC DNA]</scope>
    <source>
        <strain evidence="4 5">MSt1</strain>
    </source>
</reference>
<dbReference type="InterPro" id="IPR056823">
    <property type="entry name" value="TEN-like_YD-shell"/>
</dbReference>
<protein>
    <recommendedName>
        <fullName evidence="3">Teneurin-like YD-shell domain-containing protein</fullName>
    </recommendedName>
</protein>
<name>A0A081P2J4_9BACL</name>
<comment type="caution">
    <text evidence="4">The sequence shown here is derived from an EMBL/GenBank/DDBJ whole genome shotgun (WGS) entry which is preliminary data.</text>
</comment>
<gene>
    <name evidence="4" type="ORF">ET33_06025</name>
</gene>
<dbReference type="InterPro" id="IPR050708">
    <property type="entry name" value="T6SS_VgrG/RHS"/>
</dbReference>
<evidence type="ECO:0000313" key="4">
    <source>
        <dbReference type="EMBL" id="KEQ24917.1"/>
    </source>
</evidence>
<accession>A0A081P2J4</accession>
<evidence type="ECO:0000256" key="1">
    <source>
        <dbReference type="ARBA" id="ARBA00022737"/>
    </source>
</evidence>
<keyword evidence="1" id="KW-0677">Repeat</keyword>
<dbReference type="Proteomes" id="UP000028123">
    <property type="component" value="Unassembled WGS sequence"/>
</dbReference>
<dbReference type="Gene3D" id="2.180.10.10">
    <property type="entry name" value="RHS repeat-associated core"/>
    <property type="match status" value="3"/>
</dbReference>
<feature type="domain" description="Teneurin-like YD-shell" evidence="3">
    <location>
        <begin position="1044"/>
        <end position="1310"/>
    </location>
</feature>
<dbReference type="eggNOG" id="COG3209">
    <property type="taxonomic scope" value="Bacteria"/>
</dbReference>
<dbReference type="InterPro" id="IPR006530">
    <property type="entry name" value="YD"/>
</dbReference>
<proteinExistence type="predicted"/>
<keyword evidence="5" id="KW-1185">Reference proteome</keyword>
<feature type="region of interest" description="Disordered" evidence="2">
    <location>
        <begin position="1338"/>
        <end position="1362"/>
    </location>
</feature>
<dbReference type="PANTHER" id="PTHR32305">
    <property type="match status" value="1"/>
</dbReference>
<dbReference type="Pfam" id="PF25023">
    <property type="entry name" value="TEN_YD-shell"/>
    <property type="match status" value="2"/>
</dbReference>
<dbReference type="eggNOG" id="COG3210">
    <property type="taxonomic scope" value="Bacteria"/>
</dbReference>
<dbReference type="NCBIfam" id="TIGR03696">
    <property type="entry name" value="Rhs_assc_core"/>
    <property type="match status" value="1"/>
</dbReference>
<dbReference type="InterPro" id="IPR031325">
    <property type="entry name" value="RHS_repeat"/>
</dbReference>
<feature type="domain" description="Teneurin-like YD-shell" evidence="3">
    <location>
        <begin position="859"/>
        <end position="1040"/>
    </location>
</feature>
<organism evidence="4 5">
    <name type="scientific">Paenibacillus tyrfis</name>
    <dbReference type="NCBI Taxonomy" id="1501230"/>
    <lineage>
        <taxon>Bacteria</taxon>
        <taxon>Bacillati</taxon>
        <taxon>Bacillota</taxon>
        <taxon>Bacilli</taxon>
        <taxon>Bacillales</taxon>
        <taxon>Paenibacillaceae</taxon>
        <taxon>Paenibacillus</taxon>
    </lineage>
</organism>
<evidence type="ECO:0000256" key="2">
    <source>
        <dbReference type="SAM" id="MobiDB-lite"/>
    </source>
</evidence>
<dbReference type="NCBIfam" id="TIGR01643">
    <property type="entry name" value="YD_repeat_2x"/>
    <property type="match status" value="5"/>
</dbReference>
<dbReference type="PANTHER" id="PTHR32305:SF15">
    <property type="entry name" value="PROTEIN RHSA-RELATED"/>
    <property type="match status" value="1"/>
</dbReference>
<dbReference type="Pfam" id="PF05593">
    <property type="entry name" value="RHS_repeat"/>
    <property type="match status" value="2"/>
</dbReference>
<dbReference type="InterPro" id="IPR022385">
    <property type="entry name" value="Rhs_assc_core"/>
</dbReference>